<proteinExistence type="predicted"/>
<sequence>MQGREGLDPGLAFMLRGLRVDLDCRDEELCTRGENFSYVYDITEQYENFLGDYHGRICQSERIKPSASDTADHQMLCTQLDALFKEVRGIKTKAAQALGFLQRSTPQEIQSVLVGVLQRILEHRERVLQIEAELKKIPWLEPVLTSP</sequence>
<dbReference type="AlphaFoldDB" id="H5STH4"/>
<gene>
    <name evidence="1" type="ORF">HGMM_OP4C460</name>
</gene>
<name>H5STH4_ACEAU</name>
<evidence type="ECO:0000313" key="1">
    <source>
        <dbReference type="EMBL" id="BAL59824.1"/>
    </source>
</evidence>
<dbReference type="EMBL" id="AP011803">
    <property type="protein sequence ID" value="BAL59824.1"/>
    <property type="molecule type" value="Genomic_DNA"/>
</dbReference>
<accession>H5STH4</accession>
<reference evidence="1" key="1">
    <citation type="journal article" date="2005" name="Environ. Microbiol.">
        <title>Genetic and functional properties of uncultivated thermophilic crenarchaeotes from a subsurface gold mine as revealed by analysis of genome fragments.</title>
        <authorList>
            <person name="Nunoura T."/>
            <person name="Hirayama H."/>
            <person name="Takami H."/>
            <person name="Oida H."/>
            <person name="Nishi S."/>
            <person name="Shimamura S."/>
            <person name="Suzuki Y."/>
            <person name="Inagaki F."/>
            <person name="Takai K."/>
            <person name="Nealson K.H."/>
            <person name="Horikoshi K."/>
        </authorList>
    </citation>
    <scope>NUCLEOTIDE SEQUENCE</scope>
</reference>
<organism evidence="1">
    <name type="scientific">Acetithermum autotrophicum</name>
    <dbReference type="NCBI Taxonomy" id="1446466"/>
    <lineage>
        <taxon>Bacteria</taxon>
        <taxon>Candidatus Bipolaricaulota</taxon>
        <taxon>Candidatus Acetithermum</taxon>
    </lineage>
</organism>
<protein>
    <submittedName>
        <fullName evidence="1">Uncharacterized protein</fullName>
    </submittedName>
</protein>
<reference evidence="1" key="2">
    <citation type="journal article" date="2012" name="PLoS ONE">
        <title>A Deeply Branching Thermophilic Bacterium with an Ancient Acetyl-CoA Pathway Dominates a Subsurface Ecosystem.</title>
        <authorList>
            <person name="Takami H."/>
            <person name="Noguchi H."/>
            <person name="Takaki Y."/>
            <person name="Uchiyama I."/>
            <person name="Toyoda A."/>
            <person name="Nishi S."/>
            <person name="Chee G.-J."/>
            <person name="Arai W."/>
            <person name="Nunoura T."/>
            <person name="Itoh T."/>
            <person name="Hattori M."/>
            <person name="Takai K."/>
        </authorList>
    </citation>
    <scope>NUCLEOTIDE SEQUENCE</scope>
</reference>